<comment type="caution">
    <text evidence="1">The sequence shown here is derived from an EMBL/GenBank/DDBJ whole genome shotgun (WGS) entry which is preliminary data.</text>
</comment>
<dbReference type="RefSeq" id="WP_264136713.1">
    <property type="nucleotide sequence ID" value="NZ_JAOYOD010000001.1"/>
</dbReference>
<proteinExistence type="predicted"/>
<sequence>MFDGSDYPKSLSEEVFEEWLEQGRESKLSYAYLLIVWDAFEEKYLPEYTEDRQAINRYERYQGSTGRESLVAVYDLYSESKIHIYQE</sequence>
<name>A0ABT3CQD0_9BACT</name>
<dbReference type="Proteomes" id="UP001300692">
    <property type="component" value="Unassembled WGS sequence"/>
</dbReference>
<evidence type="ECO:0000313" key="1">
    <source>
        <dbReference type="EMBL" id="MCV9385931.1"/>
    </source>
</evidence>
<accession>A0ABT3CQD0</accession>
<organism evidence="1 2">
    <name type="scientific">Reichenbachiella ulvae</name>
    <dbReference type="NCBI Taxonomy" id="2980104"/>
    <lineage>
        <taxon>Bacteria</taxon>
        <taxon>Pseudomonadati</taxon>
        <taxon>Bacteroidota</taxon>
        <taxon>Cytophagia</taxon>
        <taxon>Cytophagales</taxon>
        <taxon>Reichenbachiellaceae</taxon>
        <taxon>Reichenbachiella</taxon>
    </lineage>
</organism>
<dbReference type="EMBL" id="JAOYOD010000001">
    <property type="protein sequence ID" value="MCV9385931.1"/>
    <property type="molecule type" value="Genomic_DNA"/>
</dbReference>
<gene>
    <name evidence="1" type="ORF">N7U62_04615</name>
</gene>
<protein>
    <submittedName>
        <fullName evidence="1">Uncharacterized protein</fullName>
    </submittedName>
</protein>
<keyword evidence="2" id="KW-1185">Reference proteome</keyword>
<reference evidence="1 2" key="1">
    <citation type="submission" date="2022-10" db="EMBL/GenBank/DDBJ databases">
        <title>Comparative genomics and taxonomic characterization of three novel marine species of genus Reichenbachiella exhibiting antioxidant and polysaccharide degradation activities.</title>
        <authorList>
            <person name="Muhammad N."/>
            <person name="Lee Y.-J."/>
            <person name="Ko J."/>
            <person name="Kim S.-G."/>
        </authorList>
    </citation>
    <scope>NUCLEOTIDE SEQUENCE [LARGE SCALE GENOMIC DNA]</scope>
    <source>
        <strain evidence="1 2">ABR2-5</strain>
    </source>
</reference>
<evidence type="ECO:0000313" key="2">
    <source>
        <dbReference type="Proteomes" id="UP001300692"/>
    </source>
</evidence>